<protein>
    <submittedName>
        <fullName evidence="1">Uncharacterized protein</fullName>
    </submittedName>
</protein>
<reference evidence="1" key="1">
    <citation type="submission" date="2020-04" db="EMBL/GenBank/DDBJ databases">
        <authorList>
            <person name="Chiriac C."/>
            <person name="Salcher M."/>
            <person name="Ghai R."/>
            <person name="Kavagutti S V."/>
        </authorList>
    </citation>
    <scope>NUCLEOTIDE SEQUENCE</scope>
</reference>
<name>A0A6J5N5J4_9CAUD</name>
<organism evidence="1">
    <name type="scientific">uncultured Caudovirales phage</name>
    <dbReference type="NCBI Taxonomy" id="2100421"/>
    <lineage>
        <taxon>Viruses</taxon>
        <taxon>Duplodnaviria</taxon>
        <taxon>Heunggongvirae</taxon>
        <taxon>Uroviricota</taxon>
        <taxon>Caudoviricetes</taxon>
        <taxon>Peduoviridae</taxon>
        <taxon>Maltschvirus</taxon>
        <taxon>Maltschvirus maltsch</taxon>
    </lineage>
</organism>
<proteinExistence type="predicted"/>
<sequence length="130" mass="14498">MNIKVKRLALIKSLEKALKKRHDAQTACDKADKAYKVELVAYEAKIVEAIIAGKAKVTSMSTNNWRYTDEVRASIEVIVPKALKAPERTSLYAPSTHQINEIENAIALLNLSDEEFVNASTYKSVSQYIA</sequence>
<gene>
    <name evidence="1" type="ORF">UFOVP629_90</name>
</gene>
<dbReference type="EMBL" id="LR796612">
    <property type="protein sequence ID" value="CAB4154359.1"/>
    <property type="molecule type" value="Genomic_DNA"/>
</dbReference>
<accession>A0A6J5N5J4</accession>
<evidence type="ECO:0000313" key="1">
    <source>
        <dbReference type="EMBL" id="CAB4154359.1"/>
    </source>
</evidence>